<accession>A0ABZ0HM42</accession>
<organism evidence="3 4">
    <name type="scientific">Methylocapsa polymorpha</name>
    <dbReference type="NCBI Taxonomy" id="3080828"/>
    <lineage>
        <taxon>Bacteria</taxon>
        <taxon>Pseudomonadati</taxon>
        <taxon>Pseudomonadota</taxon>
        <taxon>Alphaproteobacteria</taxon>
        <taxon>Hyphomicrobiales</taxon>
        <taxon>Beijerinckiaceae</taxon>
        <taxon>Methylocapsa</taxon>
    </lineage>
</organism>
<evidence type="ECO:0000256" key="2">
    <source>
        <dbReference type="SAM" id="SignalP"/>
    </source>
</evidence>
<evidence type="ECO:0008006" key="5">
    <source>
        <dbReference type="Google" id="ProtNLM"/>
    </source>
</evidence>
<dbReference type="SUPFAM" id="SSF109998">
    <property type="entry name" value="Triger factor/SurA peptide-binding domain-like"/>
    <property type="match status" value="1"/>
</dbReference>
<keyword evidence="1 2" id="KW-0732">Signal</keyword>
<protein>
    <recommendedName>
        <fullName evidence="5">Peptidylprolyl isomerase</fullName>
    </recommendedName>
</protein>
<name>A0ABZ0HM42_9HYPH</name>
<evidence type="ECO:0000313" key="4">
    <source>
        <dbReference type="Proteomes" id="UP001626536"/>
    </source>
</evidence>
<dbReference type="PANTHER" id="PTHR47637:SF1">
    <property type="entry name" value="CHAPERONE SURA"/>
    <property type="match status" value="1"/>
</dbReference>
<gene>
    <name evidence="3" type="ORF">RZS28_10155</name>
</gene>
<dbReference type="RefSeq" id="WP_407337652.1">
    <property type="nucleotide sequence ID" value="NZ_CP136862.1"/>
</dbReference>
<evidence type="ECO:0000313" key="3">
    <source>
        <dbReference type="EMBL" id="WOJ88213.1"/>
    </source>
</evidence>
<keyword evidence="4" id="KW-1185">Reference proteome</keyword>
<dbReference type="PANTHER" id="PTHR47637">
    <property type="entry name" value="CHAPERONE SURA"/>
    <property type="match status" value="1"/>
</dbReference>
<reference evidence="3 4" key="1">
    <citation type="submission" date="2023-10" db="EMBL/GenBank/DDBJ databases">
        <title>Novel methanotroph of the genus Methylocapsa from a subarctic wetland.</title>
        <authorList>
            <person name="Belova S.E."/>
            <person name="Oshkin I.Y."/>
            <person name="Miroshnikov K."/>
            <person name="Dedysh S.N."/>
        </authorList>
    </citation>
    <scope>NUCLEOTIDE SEQUENCE [LARGE SCALE GENOMIC DNA]</scope>
    <source>
        <strain evidence="3 4">RX1</strain>
    </source>
</reference>
<feature type="signal peptide" evidence="2">
    <location>
        <begin position="1"/>
        <end position="40"/>
    </location>
</feature>
<dbReference type="InterPro" id="IPR050280">
    <property type="entry name" value="OMP_Chaperone_SurA"/>
</dbReference>
<dbReference type="InterPro" id="IPR027304">
    <property type="entry name" value="Trigger_fact/SurA_dom_sf"/>
</dbReference>
<proteinExistence type="predicted"/>
<dbReference type="EMBL" id="CP136862">
    <property type="protein sequence ID" value="WOJ88213.1"/>
    <property type="molecule type" value="Genomic_DNA"/>
</dbReference>
<dbReference type="Proteomes" id="UP001626536">
    <property type="component" value="Chromosome"/>
</dbReference>
<dbReference type="Gene3D" id="1.10.4030.10">
    <property type="entry name" value="Porin chaperone SurA, peptide-binding domain"/>
    <property type="match status" value="1"/>
</dbReference>
<evidence type="ECO:0000256" key="1">
    <source>
        <dbReference type="ARBA" id="ARBA00022729"/>
    </source>
</evidence>
<feature type="chain" id="PRO_5045348337" description="Peptidylprolyl isomerase" evidence="2">
    <location>
        <begin position="41"/>
        <end position="316"/>
    </location>
</feature>
<sequence>MRKDVDARVFGFLANAGFKACLVIAGIAAAAALGGSQSHAQTIISSINGDPVTNIDIEERMKLLRVLRKPATREAAIESLYTDRLEIHEAEKYSVNPKEADISEEIVKVAQNLKMAPQALVAEIERAGVTPDHFKAHFRADFAFSLLVQALNKGVEASEEQVRAELAKQGGKSASGLEYTVRQVIFAVPNSATVAALNERAHEAEQLRTRFVDCDSGVPLARAINDVTVRDPLTKTSIELNEGLRQLLDKTPAGHLTPPQRSSAGLEMIAICYKGAPKDDSAARTAISQKLLAAHIAADAERRLKEMRARAVIVKN</sequence>